<dbReference type="Proteomes" id="UP001150569">
    <property type="component" value="Unassembled WGS sequence"/>
</dbReference>
<feature type="domain" description="HMA" evidence="20">
    <location>
        <begin position="238"/>
        <end position="304"/>
    </location>
</feature>
<keyword evidence="11" id="KW-0460">Magnesium</keyword>
<evidence type="ECO:0000256" key="8">
    <source>
        <dbReference type="ARBA" id="ARBA00022741"/>
    </source>
</evidence>
<feature type="compositionally biased region" description="Low complexity" evidence="19">
    <location>
        <begin position="1337"/>
        <end position="1347"/>
    </location>
</feature>
<reference evidence="21" key="1">
    <citation type="submission" date="2022-07" db="EMBL/GenBank/DDBJ databases">
        <title>Phylogenomic reconstructions and comparative analyses of Kickxellomycotina fungi.</title>
        <authorList>
            <person name="Reynolds N.K."/>
            <person name="Stajich J.E."/>
            <person name="Barry K."/>
            <person name="Grigoriev I.V."/>
            <person name="Crous P."/>
            <person name="Smith M.E."/>
        </authorList>
    </citation>
    <scope>NUCLEOTIDE SEQUENCE</scope>
    <source>
        <strain evidence="21">RSA 861</strain>
    </source>
</reference>
<evidence type="ECO:0000256" key="2">
    <source>
        <dbReference type="ARBA" id="ARBA00006024"/>
    </source>
</evidence>
<dbReference type="Gene3D" id="3.30.70.100">
    <property type="match status" value="6"/>
</dbReference>
<evidence type="ECO:0000256" key="7">
    <source>
        <dbReference type="ARBA" id="ARBA00022737"/>
    </source>
</evidence>
<evidence type="ECO:0000256" key="17">
    <source>
        <dbReference type="ARBA" id="ARBA00080126"/>
    </source>
</evidence>
<feature type="domain" description="HMA" evidence="20">
    <location>
        <begin position="82"/>
        <end position="149"/>
    </location>
</feature>
<evidence type="ECO:0000256" key="12">
    <source>
        <dbReference type="ARBA" id="ARBA00022967"/>
    </source>
</evidence>
<evidence type="ECO:0000256" key="3">
    <source>
        <dbReference type="ARBA" id="ARBA00012517"/>
    </source>
</evidence>
<dbReference type="NCBIfam" id="TIGR00003">
    <property type="entry name" value="copper ion binding protein"/>
    <property type="match status" value="4"/>
</dbReference>
<evidence type="ECO:0000256" key="14">
    <source>
        <dbReference type="ARBA" id="ARBA00023008"/>
    </source>
</evidence>
<dbReference type="InterPro" id="IPR036163">
    <property type="entry name" value="HMA_dom_sf"/>
</dbReference>
<keyword evidence="15" id="KW-0406">Ion transport</keyword>
<gene>
    <name evidence="21" type="primary">CCC2_1</name>
    <name evidence="21" type="ORF">IWQ60_007068</name>
</gene>
<dbReference type="SFLD" id="SFLDG00002">
    <property type="entry name" value="C1.7:_P-type_atpase_like"/>
    <property type="match status" value="1"/>
</dbReference>
<dbReference type="InterPro" id="IPR036412">
    <property type="entry name" value="HAD-like_sf"/>
</dbReference>
<evidence type="ECO:0000256" key="18">
    <source>
        <dbReference type="RuleBase" id="RU362081"/>
    </source>
</evidence>
<dbReference type="PRINTS" id="PR00943">
    <property type="entry name" value="CUATPASE"/>
</dbReference>
<feature type="domain" description="HMA" evidence="20">
    <location>
        <begin position="385"/>
        <end position="451"/>
    </location>
</feature>
<dbReference type="FunFam" id="3.30.70.100:FF:000001">
    <property type="entry name" value="ATPase copper transporting beta"/>
    <property type="match status" value="6"/>
</dbReference>
<feature type="transmembrane region" description="Helical" evidence="18">
    <location>
        <begin position="815"/>
        <end position="835"/>
    </location>
</feature>
<comment type="similarity">
    <text evidence="2 18">Belongs to the cation transport ATPase (P-type) (TC 3.A.3) family. Type IB subfamily.</text>
</comment>
<dbReference type="OrthoDB" id="432719at2759"/>
<dbReference type="InterPro" id="IPR008250">
    <property type="entry name" value="ATPase_P-typ_transduc_dom_A_sf"/>
</dbReference>
<feature type="transmembrane region" description="Helical" evidence="18">
    <location>
        <begin position="855"/>
        <end position="877"/>
    </location>
</feature>
<feature type="domain" description="HMA" evidence="20">
    <location>
        <begin position="2"/>
        <end position="69"/>
    </location>
</feature>
<evidence type="ECO:0000256" key="9">
    <source>
        <dbReference type="ARBA" id="ARBA00022796"/>
    </source>
</evidence>
<evidence type="ECO:0000256" key="11">
    <source>
        <dbReference type="ARBA" id="ARBA00022842"/>
    </source>
</evidence>
<dbReference type="InterPro" id="IPR023298">
    <property type="entry name" value="ATPase_P-typ_TM_dom_sf"/>
</dbReference>
<dbReference type="GO" id="GO:0005524">
    <property type="term" value="F:ATP binding"/>
    <property type="evidence" value="ECO:0007669"/>
    <property type="project" value="UniProtKB-UniRule"/>
</dbReference>
<evidence type="ECO:0000256" key="5">
    <source>
        <dbReference type="ARBA" id="ARBA00022692"/>
    </source>
</evidence>
<dbReference type="CDD" id="cd02094">
    <property type="entry name" value="P-type_ATPase_Cu-like"/>
    <property type="match status" value="1"/>
</dbReference>
<keyword evidence="14" id="KW-0186">Copper</keyword>
<dbReference type="InterPro" id="IPR044492">
    <property type="entry name" value="P_typ_ATPase_HD_dom"/>
</dbReference>
<comment type="caution">
    <text evidence="21">The sequence shown here is derived from an EMBL/GenBank/DDBJ whole genome shotgun (WGS) entry which is preliminary data.</text>
</comment>
<dbReference type="CDD" id="cd00371">
    <property type="entry name" value="HMA"/>
    <property type="match status" value="6"/>
</dbReference>
<dbReference type="InterPro" id="IPR001757">
    <property type="entry name" value="P_typ_ATPase"/>
</dbReference>
<dbReference type="GO" id="GO:0055070">
    <property type="term" value="P:copper ion homeostasis"/>
    <property type="evidence" value="ECO:0007669"/>
    <property type="project" value="TreeGrafter"/>
</dbReference>
<feature type="domain" description="HMA" evidence="20">
    <location>
        <begin position="459"/>
        <end position="525"/>
    </location>
</feature>
<feature type="region of interest" description="Disordered" evidence="19">
    <location>
        <begin position="1329"/>
        <end position="1351"/>
    </location>
</feature>
<evidence type="ECO:0000256" key="4">
    <source>
        <dbReference type="ARBA" id="ARBA00022448"/>
    </source>
</evidence>
<dbReference type="SUPFAM" id="SSF56784">
    <property type="entry name" value="HAD-like"/>
    <property type="match status" value="1"/>
</dbReference>
<dbReference type="InterPro" id="IPR023214">
    <property type="entry name" value="HAD_sf"/>
</dbReference>
<dbReference type="GO" id="GO:0140581">
    <property type="term" value="F:P-type monovalent copper transporter activity"/>
    <property type="evidence" value="ECO:0007669"/>
    <property type="project" value="UniProtKB-EC"/>
</dbReference>
<dbReference type="Gene3D" id="2.70.150.10">
    <property type="entry name" value="Calcium-transporting ATPase, cytoplasmic transduction domain A"/>
    <property type="match status" value="1"/>
</dbReference>
<keyword evidence="4" id="KW-0813">Transport</keyword>
<keyword evidence="22" id="KW-1185">Reference proteome</keyword>
<feature type="transmembrane region" description="Helical" evidence="18">
    <location>
        <begin position="625"/>
        <end position="647"/>
    </location>
</feature>
<dbReference type="SUPFAM" id="SSF81665">
    <property type="entry name" value="Calcium ATPase, transmembrane domain M"/>
    <property type="match status" value="1"/>
</dbReference>
<dbReference type="InterPro" id="IPR023299">
    <property type="entry name" value="ATPase_P-typ_cyto_dom_N"/>
</dbReference>
<evidence type="ECO:0000256" key="13">
    <source>
        <dbReference type="ARBA" id="ARBA00022989"/>
    </source>
</evidence>
<evidence type="ECO:0000256" key="15">
    <source>
        <dbReference type="ARBA" id="ARBA00023065"/>
    </source>
</evidence>
<dbReference type="GO" id="GO:0016887">
    <property type="term" value="F:ATP hydrolysis activity"/>
    <property type="evidence" value="ECO:0007669"/>
    <property type="project" value="InterPro"/>
</dbReference>
<dbReference type="InterPro" id="IPR006122">
    <property type="entry name" value="HMA_Cu_ion-bd"/>
</dbReference>
<dbReference type="PROSITE" id="PS00154">
    <property type="entry name" value="ATPASE_E1_E2"/>
    <property type="match status" value="1"/>
</dbReference>
<dbReference type="Gene3D" id="3.40.50.1000">
    <property type="entry name" value="HAD superfamily/HAD-like"/>
    <property type="match status" value="1"/>
</dbReference>
<name>A0A9W7ZZY1_9FUNG</name>
<sequence>MATFTLNVQGMTCQSCVQAVDRALSVLPGVKSVRVALTAPQAVVETDESSTLTAAAVQETIEKCGFDVQLVPIHPVSSTTPALVTLAVAGMTCQSCVRAVENQLRTKTPGVVTATVDLARNQAEVEFHPNQTNPATLVRSVETCGFDCHVLTDEPSNGPVTATLRVETMTCQSCVRSITQALQKHAGVIDQTVDLPSGTACVTFDPTTTDLPAVKATIERCGFDVLDHTPPPPTPSTATLVLGVHGMTCMSCVRSIERAVGGVTGVVQVSVDLAGETANITYRPADVTPAQLSTTIEDCGFDVTDPTKVAATPLPPAVDTTAAAAVTNPLPPGLSPPDSDAAATPLSASLVDMPYTASIIGCRTPDDETRLLPVSLTGAIPDGLAQVQLEIQGMTCASCVASIERAVNNLPGIDSVSVALLAQRATVIYDPDRQTDASVAAAIEGAGFGATVLADTQAGTVELQVFGMTCASCVGSIERGLQRLSGVHAVRVNLSLENAVVEYDQGVVGIRDLIACVEGLGFDAILADKSQATQLESLNRTREILEWRSALIRSLCFGLPVIILAKVVPHIAPLARIERWSPLPGLPLGVLLAGLLTIPVQFGVGKRFYVNSYKALRHGSATMDVLIMLGTTMAFFFSTLMVIRSLLHPAHPYPSVFFETSAMLITFVTLGRYLENLAKGSTSTALAKLMSLTPSSTLLVEWDAKRETAGAERTIATDLVQRGDYLRILPGEKLPADGVVMEGTSDVDESMVTGEAVPLTKVAGSAVIGGTVNGTGAFVMRATRVGNETTLAQIVRLVEDAQTQKAPIQALADTVARYFVPVVILLGVLTFAAWMIICRATHHLPELFNDPDTDHFIICLKLAVSVIVVACPCALGLSTPTAVMVGTGVGAQLGILIKGGGCLEVANRVTKVLFDKTGTLTTGKLEVEDYQLHATVDISETPLTSADLLALVGAAESHSEHPLGRAIASYARRALNVAAFDTTVTDFSAVPGRGIVCQVASSATQKRPLHVVVGNEPLLAEVGCRVPANLAEAQARQEALGYTVVLVAIGGHYAGHLALADTVRPEARSVVHTLRSRGYAVAMVTGDQERTARAIARKCLITEVHAGVSPHGKAEIVRRLQAHAVVAMVGDGVNDSPALATADVGIAVASGADVAMEAAHMVLMRTDLCDVVTALDLSRTIFRRIKLNFVWATLYNLVAVPLAMGFFLPWGVALHPMAAGAAMAFSSVSVVCSSLLLKLYRRPICRAPSGAAATSSLGGAADGEKFDGNATLVGSSGTPHDDVRGLLDPTDDDPAGPSSSAAGTTKPSRTSSLLRSSFLGSLFSQSETRQRSHYMRVPSASSPAVAATGHSDSDIELASVISHTPLATGRRRQPTGHPPPAGGRNDSSGSDYTLVIDVAE</sequence>
<keyword evidence="8 18" id="KW-0547">Nucleotide-binding</keyword>
<evidence type="ECO:0000313" key="21">
    <source>
        <dbReference type="EMBL" id="KAJ1920106.1"/>
    </source>
</evidence>
<feature type="domain" description="HMA" evidence="20">
    <location>
        <begin position="160"/>
        <end position="226"/>
    </location>
</feature>
<evidence type="ECO:0000256" key="10">
    <source>
        <dbReference type="ARBA" id="ARBA00022840"/>
    </source>
</evidence>
<feature type="transmembrane region" description="Helical" evidence="18">
    <location>
        <begin position="584"/>
        <end position="604"/>
    </location>
</feature>
<dbReference type="EMBL" id="JANBPT010000453">
    <property type="protein sequence ID" value="KAJ1920106.1"/>
    <property type="molecule type" value="Genomic_DNA"/>
</dbReference>
<keyword evidence="7" id="KW-0677">Repeat</keyword>
<dbReference type="GO" id="GO:0043682">
    <property type="term" value="F:P-type divalent copper transporter activity"/>
    <property type="evidence" value="ECO:0007669"/>
    <property type="project" value="TreeGrafter"/>
</dbReference>
<dbReference type="PROSITE" id="PS50846">
    <property type="entry name" value="HMA_2"/>
    <property type="match status" value="6"/>
</dbReference>
<dbReference type="InterPro" id="IPR027256">
    <property type="entry name" value="P-typ_ATPase_IB"/>
</dbReference>
<evidence type="ECO:0000256" key="6">
    <source>
        <dbReference type="ARBA" id="ARBA00022723"/>
    </source>
</evidence>
<evidence type="ECO:0000259" key="20">
    <source>
        <dbReference type="PROSITE" id="PS50846"/>
    </source>
</evidence>
<dbReference type="SFLD" id="SFLDF00027">
    <property type="entry name" value="p-type_atpase"/>
    <property type="match status" value="1"/>
</dbReference>
<dbReference type="GO" id="GO:0012505">
    <property type="term" value="C:endomembrane system"/>
    <property type="evidence" value="ECO:0007669"/>
    <property type="project" value="UniProtKB-SubCell"/>
</dbReference>
<feature type="transmembrane region" description="Helical" evidence="18">
    <location>
        <begin position="653"/>
        <end position="674"/>
    </location>
</feature>
<feature type="region of interest" description="Disordered" evidence="19">
    <location>
        <begin position="1364"/>
        <end position="1400"/>
    </location>
</feature>
<dbReference type="InterPro" id="IPR006121">
    <property type="entry name" value="HMA_dom"/>
</dbReference>
<organism evidence="21 22">
    <name type="scientific">Tieghemiomyces parasiticus</name>
    <dbReference type="NCBI Taxonomy" id="78921"/>
    <lineage>
        <taxon>Eukaryota</taxon>
        <taxon>Fungi</taxon>
        <taxon>Fungi incertae sedis</taxon>
        <taxon>Zoopagomycota</taxon>
        <taxon>Kickxellomycotina</taxon>
        <taxon>Dimargaritomycetes</taxon>
        <taxon>Dimargaritales</taxon>
        <taxon>Dimargaritaceae</taxon>
        <taxon>Tieghemiomyces</taxon>
    </lineage>
</organism>
<dbReference type="Pfam" id="PF00122">
    <property type="entry name" value="E1-E2_ATPase"/>
    <property type="match status" value="1"/>
</dbReference>
<feature type="compositionally biased region" description="Polar residues" evidence="19">
    <location>
        <begin position="1297"/>
        <end position="1307"/>
    </location>
</feature>
<dbReference type="GO" id="GO:0016020">
    <property type="term" value="C:membrane"/>
    <property type="evidence" value="ECO:0007669"/>
    <property type="project" value="UniProtKB-SubCell"/>
</dbReference>
<dbReference type="EC" id="7.2.2.8" evidence="3"/>
<dbReference type="SFLD" id="SFLDS00003">
    <property type="entry name" value="Haloacid_Dehalogenase"/>
    <property type="match status" value="1"/>
</dbReference>
<evidence type="ECO:0000256" key="1">
    <source>
        <dbReference type="ARBA" id="ARBA00004127"/>
    </source>
</evidence>
<dbReference type="SUPFAM" id="SSF81653">
    <property type="entry name" value="Calcium ATPase, transduction domain A"/>
    <property type="match status" value="1"/>
</dbReference>
<dbReference type="InterPro" id="IPR018303">
    <property type="entry name" value="ATPase_P-typ_P_site"/>
</dbReference>
<comment type="subcellular location">
    <subcellularLocation>
        <location evidence="1">Endomembrane system</location>
        <topology evidence="1">Multi-pass membrane protein</topology>
    </subcellularLocation>
    <subcellularLocation>
        <location evidence="18">Membrane</location>
    </subcellularLocation>
</comment>
<dbReference type="InterPro" id="IPR017969">
    <property type="entry name" value="Heavy-metal-associated_CS"/>
</dbReference>
<dbReference type="SUPFAM" id="SSF55008">
    <property type="entry name" value="HMA, heavy metal-associated domain"/>
    <property type="match status" value="6"/>
</dbReference>
<keyword evidence="16 18" id="KW-0472">Membrane</keyword>
<dbReference type="PRINTS" id="PR00942">
    <property type="entry name" value="CUATPASEI"/>
</dbReference>
<feature type="transmembrane region" description="Helical" evidence="18">
    <location>
        <begin position="1217"/>
        <end position="1237"/>
    </location>
</feature>
<keyword evidence="12" id="KW-1278">Translocase</keyword>
<feature type="region of interest" description="Disordered" evidence="19">
    <location>
        <begin position="1268"/>
        <end position="1312"/>
    </location>
</feature>
<dbReference type="PRINTS" id="PR00119">
    <property type="entry name" value="CATATPASE"/>
</dbReference>
<dbReference type="Pfam" id="PF00403">
    <property type="entry name" value="HMA"/>
    <property type="match status" value="6"/>
</dbReference>
<feature type="transmembrane region" description="Helical" evidence="18">
    <location>
        <begin position="1189"/>
        <end position="1211"/>
    </location>
</feature>
<dbReference type="NCBIfam" id="TIGR01525">
    <property type="entry name" value="ATPase-IB_hvy"/>
    <property type="match status" value="1"/>
</dbReference>
<evidence type="ECO:0000313" key="22">
    <source>
        <dbReference type="Proteomes" id="UP001150569"/>
    </source>
</evidence>
<dbReference type="NCBIfam" id="TIGR01494">
    <property type="entry name" value="ATPase_P-type"/>
    <property type="match status" value="1"/>
</dbReference>
<keyword evidence="10 18" id="KW-0067">ATP-binding</keyword>
<dbReference type="FunFam" id="2.70.150.10:FF:000002">
    <property type="entry name" value="Copper-transporting ATPase 1, putative"/>
    <property type="match status" value="1"/>
</dbReference>
<evidence type="ECO:0000256" key="16">
    <source>
        <dbReference type="ARBA" id="ARBA00023136"/>
    </source>
</evidence>
<keyword evidence="5 18" id="KW-0812">Transmembrane</keyword>
<dbReference type="Pfam" id="PF00702">
    <property type="entry name" value="Hydrolase"/>
    <property type="match status" value="1"/>
</dbReference>
<proteinExistence type="inferred from homology"/>
<dbReference type="PROSITE" id="PS01047">
    <property type="entry name" value="HMA_1"/>
    <property type="match status" value="6"/>
</dbReference>
<keyword evidence="13 18" id="KW-1133">Transmembrane helix</keyword>
<protein>
    <recommendedName>
        <fullName evidence="3">P-type Cu(+) transporter</fullName>
        <ecNumber evidence="3">7.2.2.8</ecNumber>
    </recommendedName>
    <alternativeName>
        <fullName evidence="17">Cu(2+)-ATPase</fullName>
    </alternativeName>
</protein>
<dbReference type="PANTHER" id="PTHR43520">
    <property type="entry name" value="ATP7, ISOFORM B"/>
    <property type="match status" value="1"/>
</dbReference>
<keyword evidence="6 18" id="KW-0479">Metal-binding</keyword>
<dbReference type="PANTHER" id="PTHR43520:SF8">
    <property type="entry name" value="P-TYPE CU(+) TRANSPORTER"/>
    <property type="match status" value="1"/>
</dbReference>
<dbReference type="Gene3D" id="3.40.1110.10">
    <property type="entry name" value="Calcium-transporting ATPase, cytoplasmic domain N"/>
    <property type="match status" value="2"/>
</dbReference>
<accession>A0A9W7ZZY1</accession>
<evidence type="ECO:0000256" key="19">
    <source>
        <dbReference type="SAM" id="MobiDB-lite"/>
    </source>
</evidence>
<dbReference type="GO" id="GO:0005507">
    <property type="term" value="F:copper ion binding"/>
    <property type="evidence" value="ECO:0007669"/>
    <property type="project" value="InterPro"/>
</dbReference>
<dbReference type="InterPro" id="IPR059000">
    <property type="entry name" value="ATPase_P-type_domA"/>
</dbReference>
<keyword evidence="9" id="KW-0187">Copper transport</keyword>